<dbReference type="InterPro" id="IPR003593">
    <property type="entry name" value="AAA+_ATPase"/>
</dbReference>
<comment type="similarity">
    <text evidence="1">Belongs to the AAA ATPase family. BCS1 subfamily.</text>
</comment>
<dbReference type="PANTHER" id="PTHR23070">
    <property type="entry name" value="BCS1 AAA-TYPE ATPASE"/>
    <property type="match status" value="1"/>
</dbReference>
<dbReference type="GO" id="GO:0005524">
    <property type="term" value="F:ATP binding"/>
    <property type="evidence" value="ECO:0007669"/>
    <property type="project" value="InterPro"/>
</dbReference>
<evidence type="ECO:0000256" key="1">
    <source>
        <dbReference type="ARBA" id="ARBA00007448"/>
    </source>
</evidence>
<accession>A0A0F9ADN1</accession>
<feature type="domain" description="AAA+ ATPase" evidence="2">
    <location>
        <begin position="236"/>
        <end position="372"/>
    </location>
</feature>
<dbReference type="GO" id="GO:0016887">
    <property type="term" value="F:ATP hydrolysis activity"/>
    <property type="evidence" value="ECO:0007669"/>
    <property type="project" value="InterPro"/>
</dbReference>
<comment type="caution">
    <text evidence="3">The sequence shown here is derived from an EMBL/GenBank/DDBJ whole genome shotgun (WGS) entry which is preliminary data.</text>
</comment>
<proteinExistence type="inferred from homology"/>
<sequence>MSVGSLVGIALSSYLPGADPAVRAMVGGVLGGIIEKGINQLGNHSTTWVGKLWNNDYIIVINRNDDNSIYNKLERYIVQYHVDKMHACTLKPDNGEIVIGLQDADIHGVMVETWKKHQVSFEIKNENISQKDVLSLKQQIIIRSKTAKIEELQRYVESICQYRQSSRCLRIYRAVVETSGKDEKQQTRAYWSLVNTLTNKRISNTILSETAERKLYNDVKWFLNNQSLYDTQGIPYKRGYFLYGVPGTGKTSCIKAIANEYHLDIFSVQMNDLTTNSQFTLLMTRITELTGNRPYILALEDFDRAAMFDRWAGDSKLSFGSILNELDGVTETFGRVLFITANTRERFNNQTGIDALFRPGRIDNEIQLECCDKDQLERMVQHFAGIELKLPATAVPKKLTPAKVISALQQYIG</sequence>
<dbReference type="SUPFAM" id="SSF52540">
    <property type="entry name" value="P-loop containing nucleoside triphosphate hydrolases"/>
    <property type="match status" value="1"/>
</dbReference>
<dbReference type="Pfam" id="PF00004">
    <property type="entry name" value="AAA"/>
    <property type="match status" value="1"/>
</dbReference>
<gene>
    <name evidence="3" type="ORF">LCGC14_2585200</name>
</gene>
<name>A0A0F9ADN1_9ZZZZ</name>
<dbReference type="Gene3D" id="3.40.50.300">
    <property type="entry name" value="P-loop containing nucleotide triphosphate hydrolases"/>
    <property type="match status" value="1"/>
</dbReference>
<organism evidence="3">
    <name type="scientific">marine sediment metagenome</name>
    <dbReference type="NCBI Taxonomy" id="412755"/>
    <lineage>
        <taxon>unclassified sequences</taxon>
        <taxon>metagenomes</taxon>
        <taxon>ecological metagenomes</taxon>
    </lineage>
</organism>
<dbReference type="InterPro" id="IPR027417">
    <property type="entry name" value="P-loop_NTPase"/>
</dbReference>
<evidence type="ECO:0000313" key="3">
    <source>
        <dbReference type="EMBL" id="KKL07520.1"/>
    </source>
</evidence>
<dbReference type="AlphaFoldDB" id="A0A0F9ADN1"/>
<feature type="non-terminal residue" evidence="3">
    <location>
        <position position="413"/>
    </location>
</feature>
<dbReference type="InterPro" id="IPR050747">
    <property type="entry name" value="Mitochondrial_chaperone_BCS1"/>
</dbReference>
<dbReference type="SMART" id="SM00382">
    <property type="entry name" value="AAA"/>
    <property type="match status" value="1"/>
</dbReference>
<protein>
    <recommendedName>
        <fullName evidence="2">AAA+ ATPase domain-containing protein</fullName>
    </recommendedName>
</protein>
<dbReference type="EMBL" id="LAZR01043260">
    <property type="protein sequence ID" value="KKL07520.1"/>
    <property type="molecule type" value="Genomic_DNA"/>
</dbReference>
<dbReference type="InterPro" id="IPR003959">
    <property type="entry name" value="ATPase_AAA_core"/>
</dbReference>
<evidence type="ECO:0000259" key="2">
    <source>
        <dbReference type="SMART" id="SM00382"/>
    </source>
</evidence>
<reference evidence="3" key="1">
    <citation type="journal article" date="2015" name="Nature">
        <title>Complex archaea that bridge the gap between prokaryotes and eukaryotes.</title>
        <authorList>
            <person name="Spang A."/>
            <person name="Saw J.H."/>
            <person name="Jorgensen S.L."/>
            <person name="Zaremba-Niedzwiedzka K."/>
            <person name="Martijn J."/>
            <person name="Lind A.E."/>
            <person name="van Eijk R."/>
            <person name="Schleper C."/>
            <person name="Guy L."/>
            <person name="Ettema T.J."/>
        </authorList>
    </citation>
    <scope>NUCLEOTIDE SEQUENCE</scope>
</reference>